<evidence type="ECO:0000313" key="2">
    <source>
        <dbReference type="EMBL" id="CAD8174980.1"/>
    </source>
</evidence>
<feature type="region of interest" description="Disordered" evidence="1">
    <location>
        <begin position="45"/>
        <end position="64"/>
    </location>
</feature>
<evidence type="ECO:0000313" key="3">
    <source>
        <dbReference type="Proteomes" id="UP000683925"/>
    </source>
</evidence>
<accession>A0A8S1VCQ5</accession>
<evidence type="ECO:0000256" key="1">
    <source>
        <dbReference type="SAM" id="MobiDB-lite"/>
    </source>
</evidence>
<name>A0A8S1VCQ5_PAROT</name>
<organism evidence="2 3">
    <name type="scientific">Paramecium octaurelia</name>
    <dbReference type="NCBI Taxonomy" id="43137"/>
    <lineage>
        <taxon>Eukaryota</taxon>
        <taxon>Sar</taxon>
        <taxon>Alveolata</taxon>
        <taxon>Ciliophora</taxon>
        <taxon>Intramacronucleata</taxon>
        <taxon>Oligohymenophorea</taxon>
        <taxon>Peniculida</taxon>
        <taxon>Parameciidae</taxon>
        <taxon>Paramecium</taxon>
    </lineage>
</organism>
<keyword evidence="3" id="KW-1185">Reference proteome</keyword>
<comment type="caution">
    <text evidence="2">The sequence shown here is derived from an EMBL/GenBank/DDBJ whole genome shotgun (WGS) entry which is preliminary data.</text>
</comment>
<protein>
    <submittedName>
        <fullName evidence="2">Uncharacterized protein</fullName>
    </submittedName>
</protein>
<dbReference type="EMBL" id="CAJJDP010000063">
    <property type="protein sequence ID" value="CAD8174980.1"/>
    <property type="molecule type" value="Genomic_DNA"/>
</dbReference>
<proteinExistence type="predicted"/>
<reference evidence="2" key="1">
    <citation type="submission" date="2021-01" db="EMBL/GenBank/DDBJ databases">
        <authorList>
            <consortium name="Genoscope - CEA"/>
            <person name="William W."/>
        </authorList>
    </citation>
    <scope>NUCLEOTIDE SEQUENCE</scope>
</reference>
<feature type="compositionally biased region" description="Polar residues" evidence="1">
    <location>
        <begin position="50"/>
        <end position="64"/>
    </location>
</feature>
<dbReference type="AlphaFoldDB" id="A0A8S1VCQ5"/>
<dbReference type="Proteomes" id="UP000683925">
    <property type="component" value="Unassembled WGS sequence"/>
</dbReference>
<sequence length="64" mass="7847">MITTNLCNKIFPCYGLMWSTQKIKTHFTHFQIWDIYEQYFRKSQYHKQETQSNGSHKINTMRTL</sequence>
<gene>
    <name evidence="2" type="ORF">POCTA_138.1.T0640267</name>
</gene>